<dbReference type="Gene3D" id="3.40.50.360">
    <property type="match status" value="1"/>
</dbReference>
<comment type="caution">
    <text evidence="4">The sequence shown here is derived from an EMBL/GenBank/DDBJ whole genome shotgun (WGS) entry which is preliminary data.</text>
</comment>
<dbReference type="SUPFAM" id="SSF52218">
    <property type="entry name" value="Flavoproteins"/>
    <property type="match status" value="1"/>
</dbReference>
<keyword evidence="5" id="KW-1185">Reference proteome</keyword>
<dbReference type="PANTHER" id="PTHR30543">
    <property type="entry name" value="CHROMATE REDUCTASE"/>
    <property type="match status" value="1"/>
</dbReference>
<dbReference type="PANTHER" id="PTHR30543:SF21">
    <property type="entry name" value="NAD(P)H-DEPENDENT FMN REDUCTASE LOT6"/>
    <property type="match status" value="1"/>
</dbReference>
<dbReference type="EMBL" id="JANCLL010000028">
    <property type="protein sequence ID" value="MDD1946435.1"/>
    <property type="molecule type" value="Genomic_DNA"/>
</dbReference>
<evidence type="ECO:0000256" key="1">
    <source>
        <dbReference type="ARBA" id="ARBA00001917"/>
    </source>
</evidence>
<accession>A0ABT5RKC2</accession>
<organism evidence="4 5">
    <name type="scientific">Pseudomonas carnis</name>
    <dbReference type="NCBI Taxonomy" id="2487355"/>
    <lineage>
        <taxon>Bacteria</taxon>
        <taxon>Pseudomonadati</taxon>
        <taxon>Pseudomonadota</taxon>
        <taxon>Gammaproteobacteria</taxon>
        <taxon>Pseudomonadales</taxon>
        <taxon>Pseudomonadaceae</taxon>
        <taxon>Pseudomonas</taxon>
    </lineage>
</organism>
<evidence type="ECO:0000313" key="4">
    <source>
        <dbReference type="EMBL" id="MDD1946435.1"/>
    </source>
</evidence>
<feature type="domain" description="NADPH-dependent FMN reductase-like" evidence="3">
    <location>
        <begin position="6"/>
        <end position="150"/>
    </location>
</feature>
<dbReference type="InterPro" id="IPR050712">
    <property type="entry name" value="NAD(P)H-dep_reductase"/>
</dbReference>
<dbReference type="InterPro" id="IPR029039">
    <property type="entry name" value="Flavoprotein-like_sf"/>
</dbReference>
<comment type="cofactor">
    <cofactor evidence="1">
        <name>FMN</name>
        <dbReference type="ChEBI" id="CHEBI:58210"/>
    </cofactor>
</comment>
<gene>
    <name evidence="4" type="ORF">NMG11_21660</name>
</gene>
<evidence type="ECO:0000313" key="5">
    <source>
        <dbReference type="Proteomes" id="UP001150614"/>
    </source>
</evidence>
<name>A0ABT5RKC2_9PSED</name>
<keyword evidence="2" id="KW-0285">Flavoprotein</keyword>
<dbReference type="InterPro" id="IPR005025">
    <property type="entry name" value="FMN_Rdtase-like_dom"/>
</dbReference>
<evidence type="ECO:0000259" key="3">
    <source>
        <dbReference type="Pfam" id="PF03358"/>
    </source>
</evidence>
<keyword evidence="2" id="KW-0288">FMN</keyword>
<dbReference type="Pfam" id="PF03358">
    <property type="entry name" value="FMN_red"/>
    <property type="match status" value="1"/>
</dbReference>
<dbReference type="RefSeq" id="WP_054896922.1">
    <property type="nucleotide sequence ID" value="NZ_BQHG01000020.1"/>
</dbReference>
<sequence>MKKPYIVAIGGTTRSGSMTERVLLNVLSHAENGGARIKLLGGEKLQLPLYGSAPVSHPLVQDLLNEIRQADGVILASPGYHGALSGLMKNALDYMEEARGDAHPYLSRRAVGCIGLAAGWQAGAATLVGLRSIVHALRGWPTPMGVVINSTQTTFEADGACNDELVDKQLQIMTDQVLEFCQMSH</sequence>
<evidence type="ECO:0000256" key="2">
    <source>
        <dbReference type="ARBA" id="ARBA00022643"/>
    </source>
</evidence>
<dbReference type="Proteomes" id="UP001150614">
    <property type="component" value="Unassembled WGS sequence"/>
</dbReference>
<protein>
    <submittedName>
        <fullName evidence="4">NAD(P)H-dependent oxidoreductase</fullName>
    </submittedName>
</protein>
<proteinExistence type="predicted"/>
<reference evidence="4" key="1">
    <citation type="submission" date="2022-07" db="EMBL/GenBank/DDBJ databases">
        <title>Draft genome of Pseudomonas carnis strain LP isolated from cheese.</title>
        <authorList>
            <person name="Wolfe B.E."/>
        </authorList>
    </citation>
    <scope>NUCLEOTIDE SEQUENCE</scope>
    <source>
        <strain evidence="4">LP</strain>
    </source>
</reference>